<comment type="caution">
    <text evidence="2">The sequence shown here is derived from an EMBL/GenBank/DDBJ whole genome shotgun (WGS) entry which is preliminary data.</text>
</comment>
<gene>
    <name evidence="2" type="ORF">STAS_20211</name>
</gene>
<feature type="compositionally biased region" description="Basic and acidic residues" evidence="1">
    <location>
        <begin position="80"/>
        <end position="90"/>
    </location>
</feature>
<dbReference type="AlphaFoldDB" id="A0A5A7QDF8"/>
<evidence type="ECO:0000313" key="3">
    <source>
        <dbReference type="Proteomes" id="UP000325081"/>
    </source>
</evidence>
<dbReference type="EMBL" id="BKCP01006615">
    <property type="protein sequence ID" value="GER43363.1"/>
    <property type="molecule type" value="Genomic_DNA"/>
</dbReference>
<feature type="compositionally biased region" description="Polar residues" evidence="1">
    <location>
        <begin position="91"/>
        <end position="104"/>
    </location>
</feature>
<name>A0A5A7QDF8_STRAF</name>
<reference evidence="3" key="1">
    <citation type="journal article" date="2019" name="Curr. Biol.">
        <title>Genome Sequence of Striga asiatica Provides Insight into the Evolution of Plant Parasitism.</title>
        <authorList>
            <person name="Yoshida S."/>
            <person name="Kim S."/>
            <person name="Wafula E.K."/>
            <person name="Tanskanen J."/>
            <person name="Kim Y.M."/>
            <person name="Honaas L."/>
            <person name="Yang Z."/>
            <person name="Spallek T."/>
            <person name="Conn C.E."/>
            <person name="Ichihashi Y."/>
            <person name="Cheong K."/>
            <person name="Cui S."/>
            <person name="Der J.P."/>
            <person name="Gundlach H."/>
            <person name="Jiao Y."/>
            <person name="Hori C."/>
            <person name="Ishida J.K."/>
            <person name="Kasahara H."/>
            <person name="Kiba T."/>
            <person name="Kim M.S."/>
            <person name="Koo N."/>
            <person name="Laohavisit A."/>
            <person name="Lee Y.H."/>
            <person name="Lumba S."/>
            <person name="McCourt P."/>
            <person name="Mortimer J.C."/>
            <person name="Mutuku J.M."/>
            <person name="Nomura T."/>
            <person name="Sasaki-Sekimoto Y."/>
            <person name="Seto Y."/>
            <person name="Wang Y."/>
            <person name="Wakatake T."/>
            <person name="Sakakibara H."/>
            <person name="Demura T."/>
            <person name="Yamaguchi S."/>
            <person name="Yoneyama K."/>
            <person name="Manabe R.I."/>
            <person name="Nelson D.C."/>
            <person name="Schulman A.H."/>
            <person name="Timko M.P."/>
            <person name="dePamphilis C.W."/>
            <person name="Choi D."/>
            <person name="Shirasu K."/>
        </authorList>
    </citation>
    <scope>NUCLEOTIDE SEQUENCE [LARGE SCALE GENOMIC DNA]</scope>
    <source>
        <strain evidence="3">cv. UVA1</strain>
    </source>
</reference>
<feature type="region of interest" description="Disordered" evidence="1">
    <location>
        <begin position="42"/>
        <end position="104"/>
    </location>
</feature>
<proteinExistence type="predicted"/>
<organism evidence="2 3">
    <name type="scientific">Striga asiatica</name>
    <name type="common">Asiatic witchweed</name>
    <name type="synonym">Buchnera asiatica</name>
    <dbReference type="NCBI Taxonomy" id="4170"/>
    <lineage>
        <taxon>Eukaryota</taxon>
        <taxon>Viridiplantae</taxon>
        <taxon>Streptophyta</taxon>
        <taxon>Embryophyta</taxon>
        <taxon>Tracheophyta</taxon>
        <taxon>Spermatophyta</taxon>
        <taxon>Magnoliopsida</taxon>
        <taxon>eudicotyledons</taxon>
        <taxon>Gunneridae</taxon>
        <taxon>Pentapetalae</taxon>
        <taxon>asterids</taxon>
        <taxon>lamiids</taxon>
        <taxon>Lamiales</taxon>
        <taxon>Orobanchaceae</taxon>
        <taxon>Buchnereae</taxon>
        <taxon>Striga</taxon>
    </lineage>
</organism>
<feature type="compositionally biased region" description="Pro residues" evidence="1">
    <location>
        <begin position="60"/>
        <end position="69"/>
    </location>
</feature>
<feature type="region of interest" description="Disordered" evidence="1">
    <location>
        <begin position="1"/>
        <end position="22"/>
    </location>
</feature>
<evidence type="ECO:0000313" key="2">
    <source>
        <dbReference type="EMBL" id="GER43363.1"/>
    </source>
</evidence>
<evidence type="ECO:0000256" key="1">
    <source>
        <dbReference type="SAM" id="MobiDB-lite"/>
    </source>
</evidence>
<accession>A0A5A7QDF8</accession>
<protein>
    <submittedName>
        <fullName evidence="2">8-oxo-dGDP phosphatase NUDT18</fullName>
    </submittedName>
</protein>
<feature type="compositionally biased region" description="Basic residues" evidence="1">
    <location>
        <begin position="1"/>
        <end position="11"/>
    </location>
</feature>
<sequence>MRHSRASRLQKRSPGFESPTIQHTTHLFSKYHRQLRRTPSTCLLNPPLLQRPVTDDGKLAPPPELPSSPMPATKPAAFSSHEDCWPEEATRTTPHTDLTSAPMTRSGSLRMAGWGFSDNFQGSENSTFKLVSTGHSVHGQARFGSLNRLGQSGAAASMVLVG</sequence>
<keyword evidence="3" id="KW-1185">Reference proteome</keyword>
<dbReference type="Proteomes" id="UP000325081">
    <property type="component" value="Unassembled WGS sequence"/>
</dbReference>